<dbReference type="EMBL" id="KY710702">
    <property type="protein sequence ID" value="AXY99582.1"/>
    <property type="molecule type" value="Genomic_DNA"/>
</dbReference>
<proteinExistence type="predicted"/>
<protein>
    <submittedName>
        <fullName evidence="2">Polysaccharide pyruvyl transferase</fullName>
    </submittedName>
</protein>
<reference evidence="2" key="1">
    <citation type="journal article" date="2017" name="PLoS ONE">
        <title>Genetic diversity of the O antigens of Proteus species and the development of a suspension array for molecular serotyping.</title>
        <authorList>
            <person name="Yu X."/>
            <person name="Torzewska A."/>
            <person name="Zhang X."/>
            <person name="Yin Z."/>
            <person name="Drzewiecka D."/>
            <person name="Cao H."/>
            <person name="Liu B."/>
            <person name="Knirel Y.A."/>
            <person name="Rozalski A."/>
            <person name="Wang L."/>
        </authorList>
    </citation>
    <scope>NUCLEOTIDE SEQUENCE</scope>
    <source>
        <strain evidence="2">PrK 48/57</strain>
    </source>
</reference>
<evidence type="ECO:0000259" key="1">
    <source>
        <dbReference type="Pfam" id="PF04230"/>
    </source>
</evidence>
<feature type="domain" description="Polysaccharide pyruvyl transferase" evidence="1">
    <location>
        <begin position="16"/>
        <end position="304"/>
    </location>
</feature>
<dbReference type="InterPro" id="IPR007345">
    <property type="entry name" value="Polysacch_pyruvyl_Trfase"/>
</dbReference>
<dbReference type="AlphaFoldDB" id="A0A385JMK9"/>
<name>A0A385JMK9_PROVU</name>
<evidence type="ECO:0000313" key="2">
    <source>
        <dbReference type="EMBL" id="AXY99582.1"/>
    </source>
</evidence>
<sequence>MNKKKCGIVTYHRAHNYGALLQAYALKKSLQKLSLEPVFIDYQPKSISKGYELYPQLPKKKSISAFIRYTKDFIHLILDYRRKKNRFIVFETFIKKEINIHKPEGMFEYLFLGSDQIWNTSYTNGVDKHYYGIFDNLTANNTISYAASMGTSKLNSEEEYTFIKYLKGLDGIGVREEELANYISSISSLNSEVNLDPTLLLSKAEWTSLKDNASIHVDDKPYLLIYEVHEHKLTQQVKEFISKKLGLSVISLSSRTDFYTNKNYITNASPNDFIKLFSNASFVITTSFHGTVFSIINEIPFLTLKFNNDTDIRSESLLRKVNLSERHIENIADIDNIPLEFSFEKGNLLLEEYRKKSIDFLKSFIRG</sequence>
<dbReference type="GO" id="GO:0016740">
    <property type="term" value="F:transferase activity"/>
    <property type="evidence" value="ECO:0007669"/>
    <property type="project" value="UniProtKB-KW"/>
</dbReference>
<organism evidence="2">
    <name type="scientific">Proteus vulgaris</name>
    <dbReference type="NCBI Taxonomy" id="585"/>
    <lineage>
        <taxon>Bacteria</taxon>
        <taxon>Pseudomonadati</taxon>
        <taxon>Pseudomonadota</taxon>
        <taxon>Gammaproteobacteria</taxon>
        <taxon>Enterobacterales</taxon>
        <taxon>Morganellaceae</taxon>
        <taxon>Proteus</taxon>
    </lineage>
</organism>
<accession>A0A385JMK9</accession>
<keyword evidence="2" id="KW-0808">Transferase</keyword>
<dbReference type="Pfam" id="PF04230">
    <property type="entry name" value="PS_pyruv_trans"/>
    <property type="match status" value="1"/>
</dbReference>